<evidence type="ECO:0000256" key="3">
    <source>
        <dbReference type="ARBA" id="ARBA00022519"/>
    </source>
</evidence>
<dbReference type="Proteomes" id="UP000295164">
    <property type="component" value="Unassembled WGS sequence"/>
</dbReference>
<sequence>MSVIQNIRDKYARLMVVLIAVSLLGFILMDAFSSRSNLFSGNTTTVGKINGKKVELTEFEAKLKNMEDMQKAQGYNVGDAGRQGLIEQTWNQEIAENLLADQYEKLGITVTTKEMNDYLFGANPPADLRQRFTDSTGQYNGALAVQAVNQIKKQGKPEDKEQLANYFESLRKQRASEKYSALLSNTIYMPKWLVEKQTADNALVARASYVAIPYTTVSDSAVKVTDAEIDQYIKKHRTEYEQKEETRSISYVLFPTLPTAADTAATRSELEKLRAGFDTTTNYAQFTAVNSSTMPYYDGLVSKKQMQQPNKDSILAAGVGVTYGPYLDRNQQNNQSYLVLSRIVEAKNIADTVKVRHILLSVARVDPQSGQQVPGREDAAAKTLADSILNAINSGARFDSLVTKYSDDPGSKDKGGVYDSIGFGRMVPQFNDFIFTHSPGQRGVVKTDFGYHIIEVLGARGSDMAYKIAYMARPIVTGDQTENDANTAASQFAADSRSLESFNQNYDKNLRAKGINKQTADLRELDFNIPGAGTSRPLVKEVFTASKGEVLPVQRLTSGGYIVAVVTAINPAGVQSVAQARAALEPVLRNKKKAEQIKKNIGTISTLEAVASKVNQPIATADSLHFNGNNNVLGFEYKVIGASFNPANKGKVVNEAIEGQGAVYVLRVDNVSAAAAEAAGIEQQRALLMQDARQRAGQASPIEALKKAASIKDYRAKFY</sequence>
<evidence type="ECO:0000259" key="13">
    <source>
        <dbReference type="PROSITE" id="PS50198"/>
    </source>
</evidence>
<keyword evidence="2" id="KW-1003">Cell membrane</keyword>
<dbReference type="OrthoDB" id="9812372at2"/>
<dbReference type="PANTHER" id="PTHR47529">
    <property type="entry name" value="PEPTIDYL-PROLYL CIS-TRANS ISOMERASE D"/>
    <property type="match status" value="1"/>
</dbReference>
<evidence type="ECO:0000256" key="2">
    <source>
        <dbReference type="ARBA" id="ARBA00022475"/>
    </source>
</evidence>
<keyword evidence="7" id="KW-0143">Chaperone</keyword>
<evidence type="ECO:0000256" key="8">
    <source>
        <dbReference type="ARBA" id="ARBA00038408"/>
    </source>
</evidence>
<comment type="similarity">
    <text evidence="8">Belongs to the PpiD chaperone family.</text>
</comment>
<gene>
    <name evidence="14" type="ORF">E0486_11040</name>
</gene>
<dbReference type="SUPFAM" id="SSF54534">
    <property type="entry name" value="FKBP-like"/>
    <property type="match status" value="1"/>
</dbReference>
<evidence type="ECO:0000256" key="9">
    <source>
        <dbReference type="ARBA" id="ARBA00040743"/>
    </source>
</evidence>
<dbReference type="RefSeq" id="WP_131852238.1">
    <property type="nucleotide sequence ID" value="NZ_SKFH01000016.1"/>
</dbReference>
<dbReference type="GO" id="GO:0005886">
    <property type="term" value="C:plasma membrane"/>
    <property type="evidence" value="ECO:0007669"/>
    <property type="project" value="UniProtKB-SubCell"/>
</dbReference>
<evidence type="ECO:0000256" key="4">
    <source>
        <dbReference type="ARBA" id="ARBA00022692"/>
    </source>
</evidence>
<evidence type="ECO:0000256" key="1">
    <source>
        <dbReference type="ARBA" id="ARBA00004382"/>
    </source>
</evidence>
<evidence type="ECO:0000256" key="5">
    <source>
        <dbReference type="ARBA" id="ARBA00022989"/>
    </source>
</evidence>
<dbReference type="InterPro" id="IPR046357">
    <property type="entry name" value="PPIase_dom_sf"/>
</dbReference>
<evidence type="ECO:0000256" key="6">
    <source>
        <dbReference type="ARBA" id="ARBA00023136"/>
    </source>
</evidence>
<evidence type="ECO:0000313" key="15">
    <source>
        <dbReference type="Proteomes" id="UP000295164"/>
    </source>
</evidence>
<dbReference type="PANTHER" id="PTHR47529:SF1">
    <property type="entry name" value="PERIPLASMIC CHAPERONE PPID"/>
    <property type="match status" value="1"/>
</dbReference>
<evidence type="ECO:0000256" key="7">
    <source>
        <dbReference type="ARBA" id="ARBA00023186"/>
    </source>
</evidence>
<accession>A0A4V2WMK9</accession>
<keyword evidence="4 12" id="KW-0812">Transmembrane</keyword>
<feature type="transmembrane region" description="Helical" evidence="12">
    <location>
        <begin position="12"/>
        <end position="32"/>
    </location>
</feature>
<dbReference type="EMBL" id="SKFH01000016">
    <property type="protein sequence ID" value="TCZ70484.1"/>
    <property type="molecule type" value="Genomic_DNA"/>
</dbReference>
<evidence type="ECO:0000313" key="14">
    <source>
        <dbReference type="EMBL" id="TCZ70484.1"/>
    </source>
</evidence>
<dbReference type="GO" id="GO:0003755">
    <property type="term" value="F:peptidyl-prolyl cis-trans isomerase activity"/>
    <property type="evidence" value="ECO:0007669"/>
    <property type="project" value="UniProtKB-KW"/>
</dbReference>
<dbReference type="Gene3D" id="3.10.50.40">
    <property type="match status" value="1"/>
</dbReference>
<comment type="caution">
    <text evidence="14">The sequence shown here is derived from an EMBL/GenBank/DDBJ whole genome shotgun (WGS) entry which is preliminary data.</text>
</comment>
<reference evidence="14 15" key="1">
    <citation type="submission" date="2019-03" db="EMBL/GenBank/DDBJ databases">
        <authorList>
            <person name="Kim M.K.M."/>
        </authorList>
    </citation>
    <scope>NUCLEOTIDE SEQUENCE [LARGE SCALE GENOMIC DNA]</scope>
    <source>
        <strain evidence="14 15">17J68-15</strain>
    </source>
</reference>
<proteinExistence type="inferred from homology"/>
<evidence type="ECO:0000256" key="11">
    <source>
        <dbReference type="PROSITE-ProRule" id="PRU00278"/>
    </source>
</evidence>
<dbReference type="PROSITE" id="PS50198">
    <property type="entry name" value="PPIC_PPIASE_2"/>
    <property type="match status" value="1"/>
</dbReference>
<keyword evidence="5 12" id="KW-1133">Transmembrane helix</keyword>
<keyword evidence="15" id="KW-1185">Reference proteome</keyword>
<name>A0A4V2WMK9_9BACT</name>
<dbReference type="Pfam" id="PF13616">
    <property type="entry name" value="Rotamase_3"/>
    <property type="match status" value="1"/>
</dbReference>
<organism evidence="14 15">
    <name type="scientific">Flaviaesturariibacter aridisoli</name>
    <dbReference type="NCBI Taxonomy" id="2545761"/>
    <lineage>
        <taxon>Bacteria</taxon>
        <taxon>Pseudomonadati</taxon>
        <taxon>Bacteroidota</taxon>
        <taxon>Chitinophagia</taxon>
        <taxon>Chitinophagales</taxon>
        <taxon>Chitinophagaceae</taxon>
        <taxon>Flaviaestuariibacter</taxon>
    </lineage>
</organism>
<dbReference type="Pfam" id="PF13145">
    <property type="entry name" value="Rotamase_2"/>
    <property type="match status" value="1"/>
</dbReference>
<dbReference type="InterPro" id="IPR027304">
    <property type="entry name" value="Trigger_fact/SurA_dom_sf"/>
</dbReference>
<dbReference type="InterPro" id="IPR052029">
    <property type="entry name" value="PpiD_chaperone"/>
</dbReference>
<keyword evidence="6 12" id="KW-0472">Membrane</keyword>
<dbReference type="InterPro" id="IPR000297">
    <property type="entry name" value="PPIase_PpiC"/>
</dbReference>
<feature type="domain" description="PpiC" evidence="13">
    <location>
        <begin position="350"/>
        <end position="458"/>
    </location>
</feature>
<comment type="subcellular location">
    <subcellularLocation>
        <location evidence="1">Cell inner membrane</location>
        <topology evidence="1">Single-pass type II membrane protein</topology>
        <orientation evidence="1">Periplasmic side</orientation>
    </subcellularLocation>
</comment>
<evidence type="ECO:0000256" key="12">
    <source>
        <dbReference type="SAM" id="Phobius"/>
    </source>
</evidence>
<keyword evidence="3" id="KW-0997">Cell inner membrane</keyword>
<dbReference type="AlphaFoldDB" id="A0A4V2WMK9"/>
<keyword evidence="11 14" id="KW-0413">Isomerase</keyword>
<evidence type="ECO:0000256" key="10">
    <source>
        <dbReference type="ARBA" id="ARBA00042775"/>
    </source>
</evidence>
<keyword evidence="11" id="KW-0697">Rotamase</keyword>
<dbReference type="Pfam" id="PF13623">
    <property type="entry name" value="SurA_N_2"/>
    <property type="match status" value="1"/>
</dbReference>
<protein>
    <recommendedName>
        <fullName evidence="9">Periplasmic chaperone PpiD</fullName>
    </recommendedName>
    <alternativeName>
        <fullName evidence="10">Periplasmic folding chaperone</fullName>
    </alternativeName>
</protein>
<dbReference type="SUPFAM" id="SSF109998">
    <property type="entry name" value="Triger factor/SurA peptide-binding domain-like"/>
    <property type="match status" value="1"/>
</dbReference>